<evidence type="ECO:0000313" key="3">
    <source>
        <dbReference type="Proteomes" id="UP000315496"/>
    </source>
</evidence>
<name>A0A4Z1SVM0_GIAMU</name>
<evidence type="ECO:0000313" key="2">
    <source>
        <dbReference type="EMBL" id="TNJ29836.1"/>
    </source>
</evidence>
<reference evidence="2 3" key="1">
    <citation type="submission" date="2019-05" db="EMBL/GenBank/DDBJ databases">
        <title>The compact genome of Giardia muris reveals important steps in the evolution of intestinal protozoan parasites.</title>
        <authorList>
            <person name="Xu F."/>
            <person name="Jimenez-Gonzalez A."/>
            <person name="Einarsson E."/>
            <person name="Astvaldsson A."/>
            <person name="Peirasmaki D."/>
            <person name="Eckmann L."/>
            <person name="Andersson J.O."/>
            <person name="Svard S.G."/>
            <person name="Jerlstrom-Hultqvist J."/>
        </authorList>
    </citation>
    <scope>NUCLEOTIDE SEQUENCE [LARGE SCALE GENOMIC DNA]</scope>
    <source>
        <strain evidence="2 3">Roberts-Thomson</strain>
    </source>
</reference>
<dbReference type="Proteomes" id="UP000315496">
    <property type="component" value="Chromosome 1"/>
</dbReference>
<dbReference type="EMBL" id="VDLU01000001">
    <property type="protein sequence ID" value="TNJ29836.1"/>
    <property type="molecule type" value="Genomic_DNA"/>
</dbReference>
<sequence>MKGRVSQREREYLAMGVFQAYHPSLGAGVTLDKAGIDELREALRTEVEQLEREIHSLNQEDLKLDKRKEELLAILRCSNP</sequence>
<dbReference type="AlphaFoldDB" id="A0A4Z1SVM0"/>
<protein>
    <submittedName>
        <fullName evidence="2">Uncharacterized protein</fullName>
    </submittedName>
</protein>
<proteinExistence type="predicted"/>
<keyword evidence="1" id="KW-0175">Coiled coil</keyword>
<dbReference type="VEuPathDB" id="GiardiaDB:GMRT_15511"/>
<feature type="coiled-coil region" evidence="1">
    <location>
        <begin position="33"/>
        <end position="67"/>
    </location>
</feature>
<organism evidence="2 3">
    <name type="scientific">Giardia muris</name>
    <dbReference type="NCBI Taxonomy" id="5742"/>
    <lineage>
        <taxon>Eukaryota</taxon>
        <taxon>Metamonada</taxon>
        <taxon>Diplomonadida</taxon>
        <taxon>Hexamitidae</taxon>
        <taxon>Giardiinae</taxon>
        <taxon>Giardia</taxon>
    </lineage>
</organism>
<evidence type="ECO:0000256" key="1">
    <source>
        <dbReference type="SAM" id="Coils"/>
    </source>
</evidence>
<keyword evidence="3" id="KW-1185">Reference proteome</keyword>
<accession>A0A4Z1SVM0</accession>
<gene>
    <name evidence="2" type="ORF">GMRT_15511</name>
</gene>
<comment type="caution">
    <text evidence="2">The sequence shown here is derived from an EMBL/GenBank/DDBJ whole genome shotgun (WGS) entry which is preliminary data.</text>
</comment>